<keyword evidence="4" id="KW-0812">Transmembrane</keyword>
<accession>A0A316UQT8</accession>
<dbReference type="PANTHER" id="PTHR47932">
    <property type="entry name" value="ATPASE EXPRESSION PROTEIN 3"/>
    <property type="match status" value="1"/>
</dbReference>
<keyword evidence="4" id="KW-1133">Transmembrane helix</keyword>
<reference evidence="5 6" key="1">
    <citation type="journal article" date="2018" name="Mol. Biol. Evol.">
        <title>Broad Genomic Sampling Reveals a Smut Pathogenic Ancestry of the Fungal Clade Ustilaginomycotina.</title>
        <authorList>
            <person name="Kijpornyongpan T."/>
            <person name="Mondo S.J."/>
            <person name="Barry K."/>
            <person name="Sandor L."/>
            <person name="Lee J."/>
            <person name="Lipzen A."/>
            <person name="Pangilinan J."/>
            <person name="LaButti K."/>
            <person name="Hainaut M."/>
            <person name="Henrissat B."/>
            <person name="Grigoriev I.V."/>
            <person name="Spatafora J.W."/>
            <person name="Aime M.C."/>
        </authorList>
    </citation>
    <scope>NUCLEOTIDE SEQUENCE [LARGE SCALE GENOMIC DNA]</scope>
    <source>
        <strain evidence="5 6">MCA 5214</strain>
    </source>
</reference>
<gene>
    <name evidence="5" type="ORF">BDZ90DRAFT_260436</name>
</gene>
<protein>
    <recommendedName>
        <fullName evidence="7">Pentacotripeptide-repeat region of PRORP domain-containing protein</fullName>
    </recommendedName>
</protein>
<dbReference type="Proteomes" id="UP000245884">
    <property type="component" value="Unassembled WGS sequence"/>
</dbReference>
<evidence type="ECO:0000313" key="5">
    <source>
        <dbReference type="EMBL" id="PWN27344.1"/>
    </source>
</evidence>
<feature type="region of interest" description="Disordered" evidence="3">
    <location>
        <begin position="712"/>
        <end position="734"/>
    </location>
</feature>
<dbReference type="OrthoDB" id="185373at2759"/>
<dbReference type="PROSITE" id="PS51375">
    <property type="entry name" value="PPR"/>
    <property type="match status" value="4"/>
</dbReference>
<dbReference type="Gene3D" id="1.25.40.10">
    <property type="entry name" value="Tetratricopeptide repeat domain"/>
    <property type="match status" value="2"/>
</dbReference>
<keyword evidence="1" id="KW-0677">Repeat</keyword>
<dbReference type="STRING" id="1569628.A0A316UQT8"/>
<evidence type="ECO:0000313" key="6">
    <source>
        <dbReference type="Proteomes" id="UP000245884"/>
    </source>
</evidence>
<evidence type="ECO:0000256" key="4">
    <source>
        <dbReference type="SAM" id="Phobius"/>
    </source>
</evidence>
<feature type="repeat" description="PPR" evidence="2">
    <location>
        <begin position="324"/>
        <end position="358"/>
    </location>
</feature>
<keyword evidence="6" id="KW-1185">Reference proteome</keyword>
<dbReference type="Pfam" id="PF01535">
    <property type="entry name" value="PPR"/>
    <property type="match status" value="4"/>
</dbReference>
<dbReference type="NCBIfam" id="TIGR00756">
    <property type="entry name" value="PPR"/>
    <property type="match status" value="1"/>
</dbReference>
<dbReference type="GeneID" id="37030080"/>
<organism evidence="5 6">
    <name type="scientific">Jaminaea rosea</name>
    <dbReference type="NCBI Taxonomy" id="1569628"/>
    <lineage>
        <taxon>Eukaryota</taxon>
        <taxon>Fungi</taxon>
        <taxon>Dikarya</taxon>
        <taxon>Basidiomycota</taxon>
        <taxon>Ustilaginomycotina</taxon>
        <taxon>Exobasidiomycetes</taxon>
        <taxon>Microstromatales</taxon>
        <taxon>Microstromatales incertae sedis</taxon>
        <taxon>Jaminaea</taxon>
    </lineage>
</organism>
<sequence length="834" mass="91489">MARRRDVRRLIDRYWQSSRAEDEGSVDWIRRLAHTAIDRQLAAGIHDELQPWTALFMRNGRLRDALALVHHYFATAQLHRLPMRRRLPANYTRDSFRTVLLLIYLETAVNGGIAAAIPLLRGLPLAGERTSCYLSRDAAARGFFERGGIVTTPEIVDQTLRLLRPAELALALSRDAEEVGSEPLAKLMGNLLARPESEQDATLPDLPAELCREIINASDPKKNAAAWLWVDGLDKPPGWEAPISVTPPRPDIGESTWSVLLRGFITTGRQELAAQVWAHINTLGIKPSAQLWNSLLAGYSAAGRWESMMQTWQQLNQQRDSPVDVYCYTTVINGFFRQGNIEVGMSMFEELRTRAAKEPHRFRVTAETYNSVIQGLNRARYYHYGEHILGLMKSSERHASVPAPTTSTWNTMLRSHARKGDMDALRATLAEASTYSFTPDIVTFVTVLDAMARQGGASSDAVRIVRGLMDSRGVRLNTVGWTALIKGALRCNLEDEVQGRGDEAVEYGGEDMEQRSMPLAIRVRQVVSGMGMLNEMVASGIEPNSITITSLIHAAFRLQAHVDLVQPGHDDLSSLARQLLGAPECKDTMRHLVPISDLKETSEALQNVTAQRPGAALAMALLQRMQDPITYAAQTTATAMAGAGTSNLVSTRRRAPDSGFGFALQGRKTFHVVLAGLLGPNNGTGSSLVWRTTLVRGMMHLDALTLPRGGAQTSLTPLVNTSPSSSMTPRTPTSGNDVSYRVVLLALLRRLAASQEEAGSGVNRTEQRLVLAVLDQVMQRLEHAAANAAEPDGEGRFIVSNALGVILKRVRDEMRAAGYRAPARGANKDGGEAR</sequence>
<evidence type="ECO:0000256" key="1">
    <source>
        <dbReference type="ARBA" id="ARBA00022737"/>
    </source>
</evidence>
<dbReference type="RefSeq" id="XP_025361956.1">
    <property type="nucleotide sequence ID" value="XM_025508257.1"/>
</dbReference>
<keyword evidence="4" id="KW-0472">Membrane</keyword>
<evidence type="ECO:0000256" key="2">
    <source>
        <dbReference type="PROSITE-ProRule" id="PRU00708"/>
    </source>
</evidence>
<feature type="repeat" description="PPR" evidence="2">
    <location>
        <begin position="288"/>
        <end position="322"/>
    </location>
</feature>
<dbReference type="InterPro" id="IPR002885">
    <property type="entry name" value="PPR_rpt"/>
</dbReference>
<name>A0A316UQT8_9BASI</name>
<feature type="repeat" description="PPR" evidence="2">
    <location>
        <begin position="253"/>
        <end position="287"/>
    </location>
</feature>
<proteinExistence type="predicted"/>
<feature type="compositionally biased region" description="Low complexity" evidence="3">
    <location>
        <begin position="721"/>
        <end position="734"/>
    </location>
</feature>
<dbReference type="InterPro" id="IPR011990">
    <property type="entry name" value="TPR-like_helical_dom_sf"/>
</dbReference>
<feature type="transmembrane region" description="Helical" evidence="4">
    <location>
        <begin position="99"/>
        <end position="120"/>
    </location>
</feature>
<evidence type="ECO:0000256" key="3">
    <source>
        <dbReference type="SAM" id="MobiDB-lite"/>
    </source>
</evidence>
<feature type="repeat" description="PPR" evidence="2">
    <location>
        <begin position="405"/>
        <end position="439"/>
    </location>
</feature>
<dbReference type="AlphaFoldDB" id="A0A316UQT8"/>
<evidence type="ECO:0008006" key="7">
    <source>
        <dbReference type="Google" id="ProtNLM"/>
    </source>
</evidence>
<dbReference type="EMBL" id="KZ819668">
    <property type="protein sequence ID" value="PWN27344.1"/>
    <property type="molecule type" value="Genomic_DNA"/>
</dbReference>
<dbReference type="PANTHER" id="PTHR47932:SF63">
    <property type="entry name" value="OS08G0290000 PROTEIN"/>
    <property type="match status" value="1"/>
</dbReference>